<dbReference type="SUPFAM" id="SSF46689">
    <property type="entry name" value="Homeodomain-like"/>
    <property type="match status" value="1"/>
</dbReference>
<dbReference type="PROSITE" id="PS50110">
    <property type="entry name" value="RESPONSE_REGULATORY"/>
    <property type="match status" value="1"/>
</dbReference>
<evidence type="ECO:0000259" key="8">
    <source>
        <dbReference type="PROSITE" id="PS50045"/>
    </source>
</evidence>
<evidence type="ECO:0000259" key="9">
    <source>
        <dbReference type="PROSITE" id="PS50110"/>
    </source>
</evidence>
<dbReference type="STRING" id="671143.DAMO_0100"/>
<dbReference type="InterPro" id="IPR003593">
    <property type="entry name" value="AAA+_ATPase"/>
</dbReference>
<dbReference type="FunFam" id="3.40.50.300:FF:000006">
    <property type="entry name" value="DNA-binding transcriptional regulator NtrC"/>
    <property type="match status" value="1"/>
</dbReference>
<dbReference type="InterPro" id="IPR058031">
    <property type="entry name" value="AAA_lid_NorR"/>
</dbReference>
<dbReference type="PROSITE" id="PS00688">
    <property type="entry name" value="SIGMA54_INTERACT_3"/>
    <property type="match status" value="1"/>
</dbReference>
<dbReference type="InterPro" id="IPR027417">
    <property type="entry name" value="P-loop_NTPase"/>
</dbReference>
<organism evidence="10 11">
    <name type="scientific">Methylomirabilis oxygeniifera</name>
    <dbReference type="NCBI Taxonomy" id="671143"/>
    <lineage>
        <taxon>Bacteria</taxon>
        <taxon>Candidatus Methylomirabilota</taxon>
        <taxon>Candidatus Methylomirabilia</taxon>
        <taxon>Candidatus Methylomirabilales</taxon>
        <taxon>Candidatus Methylomirabilaceae</taxon>
        <taxon>Candidatus Methylomirabilis</taxon>
    </lineage>
</organism>
<keyword evidence="4" id="KW-0805">Transcription regulation</keyword>
<keyword evidence="3" id="KW-0067">ATP-binding</keyword>
<dbReference type="FunFam" id="3.40.50.2300:FF:000018">
    <property type="entry name" value="DNA-binding transcriptional regulator NtrC"/>
    <property type="match status" value="1"/>
</dbReference>
<dbReference type="SUPFAM" id="SSF52172">
    <property type="entry name" value="CheY-like"/>
    <property type="match status" value="1"/>
</dbReference>
<dbReference type="GO" id="GO:0043565">
    <property type="term" value="F:sequence-specific DNA binding"/>
    <property type="evidence" value="ECO:0007669"/>
    <property type="project" value="InterPro"/>
</dbReference>
<evidence type="ECO:0000256" key="4">
    <source>
        <dbReference type="ARBA" id="ARBA00023015"/>
    </source>
</evidence>
<dbReference type="PRINTS" id="PR01590">
    <property type="entry name" value="HTHFIS"/>
</dbReference>
<dbReference type="GO" id="GO:0000160">
    <property type="term" value="P:phosphorelay signal transduction system"/>
    <property type="evidence" value="ECO:0007669"/>
    <property type="project" value="InterPro"/>
</dbReference>
<dbReference type="PANTHER" id="PTHR32071">
    <property type="entry name" value="TRANSCRIPTIONAL REGULATORY PROTEIN"/>
    <property type="match status" value="1"/>
</dbReference>
<dbReference type="Gene3D" id="3.40.50.300">
    <property type="entry name" value="P-loop containing nucleotide triphosphate hydrolases"/>
    <property type="match status" value="1"/>
</dbReference>
<dbReference type="InterPro" id="IPR025944">
    <property type="entry name" value="Sigma_54_int_dom_CS"/>
</dbReference>
<dbReference type="InterPro" id="IPR025943">
    <property type="entry name" value="Sigma_54_int_dom_ATP-bd_2"/>
</dbReference>
<dbReference type="Pfam" id="PF25601">
    <property type="entry name" value="AAA_lid_14"/>
    <property type="match status" value="1"/>
</dbReference>
<feature type="domain" description="Response regulatory" evidence="9">
    <location>
        <begin position="3"/>
        <end position="117"/>
    </location>
</feature>
<accession>D5MHT5</accession>
<dbReference type="Gene3D" id="3.40.50.2300">
    <property type="match status" value="1"/>
</dbReference>
<reference evidence="10 11" key="1">
    <citation type="journal article" date="2010" name="Nature">
        <title>Nitrite-driven anaerobic methane oxidation by oxygenic bacteria.</title>
        <authorList>
            <person name="Ettwig K.F."/>
            <person name="Butler M.K."/>
            <person name="Le Paslier D."/>
            <person name="Pelletier E."/>
            <person name="Mangenot S."/>
            <person name="Kuypers M.M.M."/>
            <person name="Schreiber F."/>
            <person name="Dutilh B.E."/>
            <person name="Zedelius J."/>
            <person name="de Beer D."/>
            <person name="Gloerich J."/>
            <person name="Wessels H.J.C.T."/>
            <person name="van Allen T."/>
            <person name="Luesken F."/>
            <person name="Wu M."/>
            <person name="van de Pas-Schoonen K.T."/>
            <person name="Op den Camp H.J.M."/>
            <person name="Janssen-Megens E.M."/>
            <person name="Francoijs K-J."/>
            <person name="Stunnenberg H."/>
            <person name="Weissenbach J."/>
            <person name="Jetten M.S.M."/>
            <person name="Strous M."/>
        </authorList>
    </citation>
    <scope>NUCLEOTIDE SEQUENCE [LARGE SCALE GENOMIC DNA]</scope>
</reference>
<proteinExistence type="predicted"/>
<dbReference type="Proteomes" id="UP000006898">
    <property type="component" value="Chromosome"/>
</dbReference>
<evidence type="ECO:0000313" key="11">
    <source>
        <dbReference type="Proteomes" id="UP000006898"/>
    </source>
</evidence>
<dbReference type="Gene3D" id="1.10.8.60">
    <property type="match status" value="1"/>
</dbReference>
<dbReference type="PANTHER" id="PTHR32071:SF14">
    <property type="entry name" value="TRANSCRIPTIONAL REGULATORY PROTEIN RTCR"/>
    <property type="match status" value="1"/>
</dbReference>
<feature type="modified residue" description="4-aspartylphosphate" evidence="7">
    <location>
        <position position="52"/>
    </location>
</feature>
<evidence type="ECO:0000256" key="1">
    <source>
        <dbReference type="ARBA" id="ARBA00022553"/>
    </source>
</evidence>
<dbReference type="InterPro" id="IPR001789">
    <property type="entry name" value="Sig_transdc_resp-reg_receiver"/>
</dbReference>
<dbReference type="Pfam" id="PF02954">
    <property type="entry name" value="HTH_8"/>
    <property type="match status" value="1"/>
</dbReference>
<keyword evidence="1 7" id="KW-0597">Phosphoprotein</keyword>
<dbReference type="PROSITE" id="PS50045">
    <property type="entry name" value="SIGMA54_INTERACT_4"/>
    <property type="match status" value="1"/>
</dbReference>
<protein>
    <submittedName>
        <fullName evidence="10">Two component, sigma54 specific, transcriptional regulator, Fis family</fullName>
    </submittedName>
</protein>
<dbReference type="InterPro" id="IPR002197">
    <property type="entry name" value="HTH_Fis"/>
</dbReference>
<evidence type="ECO:0000313" key="10">
    <source>
        <dbReference type="EMBL" id="CBE67218.1"/>
    </source>
</evidence>
<dbReference type="HOGENOM" id="CLU_000445_0_6_0"/>
<keyword evidence="5" id="KW-0238">DNA-binding</keyword>
<dbReference type="SUPFAM" id="SSF52540">
    <property type="entry name" value="P-loop containing nucleoside triphosphate hydrolases"/>
    <property type="match status" value="1"/>
</dbReference>
<feature type="domain" description="Sigma-54 factor interaction" evidence="8">
    <location>
        <begin position="142"/>
        <end position="378"/>
    </location>
</feature>
<dbReference type="eggNOG" id="COG2204">
    <property type="taxonomic scope" value="Bacteria"/>
</dbReference>
<evidence type="ECO:0000256" key="5">
    <source>
        <dbReference type="ARBA" id="ARBA00023125"/>
    </source>
</evidence>
<dbReference type="InterPro" id="IPR009057">
    <property type="entry name" value="Homeodomain-like_sf"/>
</dbReference>
<evidence type="ECO:0000256" key="3">
    <source>
        <dbReference type="ARBA" id="ARBA00022840"/>
    </source>
</evidence>
<evidence type="ECO:0000256" key="2">
    <source>
        <dbReference type="ARBA" id="ARBA00022741"/>
    </source>
</evidence>
<gene>
    <name evidence="10" type="ORF">DAMO_0100</name>
</gene>
<evidence type="ECO:0000256" key="7">
    <source>
        <dbReference type="PROSITE-ProRule" id="PRU00169"/>
    </source>
</evidence>
<dbReference type="InterPro" id="IPR002078">
    <property type="entry name" value="Sigma_54_int"/>
</dbReference>
<dbReference type="GO" id="GO:0006355">
    <property type="term" value="P:regulation of DNA-templated transcription"/>
    <property type="evidence" value="ECO:0007669"/>
    <property type="project" value="InterPro"/>
</dbReference>
<dbReference type="EMBL" id="FP565575">
    <property type="protein sequence ID" value="CBE67218.1"/>
    <property type="molecule type" value="Genomic_DNA"/>
</dbReference>
<dbReference type="GO" id="GO:0005524">
    <property type="term" value="F:ATP binding"/>
    <property type="evidence" value="ECO:0007669"/>
    <property type="project" value="UniProtKB-KW"/>
</dbReference>
<keyword evidence="6" id="KW-0804">Transcription</keyword>
<dbReference type="Gene3D" id="1.10.10.60">
    <property type="entry name" value="Homeodomain-like"/>
    <property type="match status" value="1"/>
</dbReference>
<dbReference type="Pfam" id="PF00072">
    <property type="entry name" value="Response_reg"/>
    <property type="match status" value="1"/>
</dbReference>
<evidence type="ECO:0000256" key="6">
    <source>
        <dbReference type="ARBA" id="ARBA00023163"/>
    </source>
</evidence>
<dbReference type="AlphaFoldDB" id="D5MHT5"/>
<name>D5MHT5_METO1</name>
<sequence>MARILIIDDEVVFARSVAHTLGRHGYECRSLSSAEEGIASLEEERPDLILLDIRLAGMSGLEALRRIVNLDGSIVVIIMTAYSSVESAVAAMKDGAYDYIQKPIDHDELTFVIEKALETRRLKERLSYFQRKEIQQAHQCEIIGVSPKMKQAIELIERIAQFEPRPAGELPTVLLLGETGTGKDLAARAIHRRGSLAGQPFVEIDCTSIPKDLAEAELFGYEKGAFTGAAVAKPGLIEAADGGTLFLDEIGELSLDLQSKLLKAIERRQVRRLGSLRERKINVRIIAATNRNLEAEVGTGAFRQDLYYRLKVLTVKLPPLRERDDDVILLANYFLERLTHKYSLCARRFSGSALQALRKYRWPGNVRELAHVVERVLLVCDEEEIGPSALGLDTSFPVIASRRQNSPAGADEALEIQFPERGIDLEEIEQQLIRRALDLTDGNVTEAARKLHIGREALRYRIQKYGIIRPVS</sequence>
<dbReference type="KEGG" id="mox:DAMO_0100"/>
<dbReference type="InterPro" id="IPR011006">
    <property type="entry name" value="CheY-like_superfamily"/>
</dbReference>
<dbReference type="PROSITE" id="PS00676">
    <property type="entry name" value="SIGMA54_INTERACT_2"/>
    <property type="match status" value="1"/>
</dbReference>
<dbReference type="SMART" id="SM00382">
    <property type="entry name" value="AAA"/>
    <property type="match status" value="1"/>
</dbReference>
<dbReference type="Pfam" id="PF00158">
    <property type="entry name" value="Sigma54_activat"/>
    <property type="match status" value="1"/>
</dbReference>
<dbReference type="SMART" id="SM00448">
    <property type="entry name" value="REC"/>
    <property type="match status" value="1"/>
</dbReference>
<dbReference type="CDD" id="cd00009">
    <property type="entry name" value="AAA"/>
    <property type="match status" value="1"/>
</dbReference>
<keyword evidence="2" id="KW-0547">Nucleotide-binding</keyword>